<comment type="subcellular location">
    <subcellularLocation>
        <location evidence="1">Membrane</location>
        <topology evidence="1">Multi-pass membrane protein</topology>
    </subcellularLocation>
</comment>
<dbReference type="Pfam" id="PF01740">
    <property type="entry name" value="STAS"/>
    <property type="match status" value="1"/>
</dbReference>
<feature type="compositionally biased region" description="Polar residues" evidence="5">
    <location>
        <begin position="612"/>
        <end position="621"/>
    </location>
</feature>
<evidence type="ECO:0000256" key="4">
    <source>
        <dbReference type="ARBA" id="ARBA00023136"/>
    </source>
</evidence>
<dbReference type="Pfam" id="PF00916">
    <property type="entry name" value="Sulfate_transp"/>
    <property type="match status" value="1"/>
</dbReference>
<keyword evidence="8" id="KW-1185">Reference proteome</keyword>
<feature type="transmembrane region" description="Helical" evidence="6">
    <location>
        <begin position="438"/>
        <end position="467"/>
    </location>
</feature>
<dbReference type="PROSITE" id="PS50801">
    <property type="entry name" value="STAS"/>
    <property type="match status" value="1"/>
</dbReference>
<name>A0A8J1UN63_OWEFU</name>
<feature type="transmembrane region" description="Helical" evidence="6">
    <location>
        <begin position="405"/>
        <end position="426"/>
    </location>
</feature>
<dbReference type="Proteomes" id="UP000749559">
    <property type="component" value="Unassembled WGS sequence"/>
</dbReference>
<dbReference type="NCBIfam" id="TIGR00815">
    <property type="entry name" value="sulP"/>
    <property type="match status" value="1"/>
</dbReference>
<evidence type="ECO:0000256" key="2">
    <source>
        <dbReference type="ARBA" id="ARBA00022692"/>
    </source>
</evidence>
<sequence>MTVCDEIKTQAKEICSVKTAKKTLPITQWLPKYCCQWFQCDLIAGLTVGLTVIPQGLAYAVVAELPPQYGLYSSFMGCFIYCLFGTSKDITLGPTAIMSLMTAQFASGLSPVPHNATYALILTLMCGCIQLLMGILNLGIIVEFISYPVINGFTSAAAIIIAFGQVKHILGLQNIPRDFLQSVYYTFAKLPQTRIADLIMGIVCLILLAGLKKMKSIDWGDENEEDIPVCRKISRKFIWVIGTARNAVIVISGALIAAACISQGFDTFSVVGPLPEGLPTFQLPNFTLHNGSTTVSTAQIFSDIGIGFGVVPLLSLVETIAIGKAFARQNNYRIDANQELIAIGISNILGSFVSAYPVTGSFSRTAVNSQSGVKTPAGGIFTGCLILLALAVLTPAFYYIPQSALAAVIISAVLQMVDFKIIMKLWKVKKLDLIPLGITFLLSFALGIEYGILIGILVTLFIVLYPLARPTVKVTLRPETSRDIVILQPNQGLMFPGTEYIMEQIEGYSYEGPPKMVVIDCSHISAIDYTTIQGIEGVIGELKRKKCSVVFSCVQIQVLDVLLKADIPGFRSANTTEEAADFSTLPDEEKCINGIGHDEIDEDEENPIQPLLGNTRQNSIA</sequence>
<organism evidence="7 8">
    <name type="scientific">Owenia fusiformis</name>
    <name type="common">Polychaete worm</name>
    <dbReference type="NCBI Taxonomy" id="6347"/>
    <lineage>
        <taxon>Eukaryota</taxon>
        <taxon>Metazoa</taxon>
        <taxon>Spiralia</taxon>
        <taxon>Lophotrochozoa</taxon>
        <taxon>Annelida</taxon>
        <taxon>Polychaeta</taxon>
        <taxon>Sedentaria</taxon>
        <taxon>Canalipalpata</taxon>
        <taxon>Sabellida</taxon>
        <taxon>Oweniida</taxon>
        <taxon>Oweniidae</taxon>
        <taxon>Owenia</taxon>
    </lineage>
</organism>
<dbReference type="PROSITE" id="PS01130">
    <property type="entry name" value="SLC26A"/>
    <property type="match status" value="1"/>
</dbReference>
<feature type="transmembrane region" description="Helical" evidence="6">
    <location>
        <begin position="339"/>
        <end position="358"/>
    </location>
</feature>
<dbReference type="EMBL" id="CAIIXF020000009">
    <property type="protein sequence ID" value="CAH1794151.1"/>
    <property type="molecule type" value="Genomic_DNA"/>
</dbReference>
<dbReference type="InterPro" id="IPR018045">
    <property type="entry name" value="S04_transporter_CS"/>
</dbReference>
<feature type="transmembrane region" description="Helical" evidence="6">
    <location>
        <begin position="304"/>
        <end position="327"/>
    </location>
</feature>
<feature type="transmembrane region" description="Helical" evidence="6">
    <location>
        <begin position="237"/>
        <end position="265"/>
    </location>
</feature>
<dbReference type="InterPro" id="IPR001902">
    <property type="entry name" value="SLC26A/SulP_fam"/>
</dbReference>
<dbReference type="PANTHER" id="PTHR11814">
    <property type="entry name" value="SULFATE TRANSPORTER"/>
    <property type="match status" value="1"/>
</dbReference>
<keyword evidence="3 6" id="KW-1133">Transmembrane helix</keyword>
<comment type="caution">
    <text evidence="7">The sequence shown here is derived from an EMBL/GenBank/DDBJ whole genome shotgun (WGS) entry which is preliminary data.</text>
</comment>
<evidence type="ECO:0000256" key="1">
    <source>
        <dbReference type="ARBA" id="ARBA00004141"/>
    </source>
</evidence>
<reference evidence="7" key="1">
    <citation type="submission" date="2022-03" db="EMBL/GenBank/DDBJ databases">
        <authorList>
            <person name="Martin C."/>
        </authorList>
    </citation>
    <scope>NUCLEOTIDE SEQUENCE</scope>
</reference>
<feature type="transmembrane region" description="Helical" evidence="6">
    <location>
        <begin position="118"/>
        <end position="142"/>
    </location>
</feature>
<gene>
    <name evidence="7" type="ORF">OFUS_LOCUS18907</name>
</gene>
<feature type="transmembrane region" description="Helical" evidence="6">
    <location>
        <begin position="378"/>
        <end position="398"/>
    </location>
</feature>
<feature type="region of interest" description="Disordered" evidence="5">
    <location>
        <begin position="598"/>
        <end position="621"/>
    </location>
</feature>
<evidence type="ECO:0000313" key="8">
    <source>
        <dbReference type="Proteomes" id="UP000749559"/>
    </source>
</evidence>
<dbReference type="InterPro" id="IPR002645">
    <property type="entry name" value="STAS_dom"/>
</dbReference>
<dbReference type="Gene3D" id="3.30.750.24">
    <property type="entry name" value="STAS domain"/>
    <property type="match status" value="1"/>
</dbReference>
<feature type="transmembrane region" description="Helical" evidence="6">
    <location>
        <begin position="190"/>
        <end position="211"/>
    </location>
</feature>
<evidence type="ECO:0000256" key="6">
    <source>
        <dbReference type="SAM" id="Phobius"/>
    </source>
</evidence>
<feature type="transmembrane region" description="Helical" evidence="6">
    <location>
        <begin position="42"/>
        <end position="63"/>
    </location>
</feature>
<accession>A0A8J1UN63</accession>
<evidence type="ECO:0000256" key="3">
    <source>
        <dbReference type="ARBA" id="ARBA00022989"/>
    </source>
</evidence>
<feature type="transmembrane region" description="Helical" evidence="6">
    <location>
        <begin position="149"/>
        <end position="170"/>
    </location>
</feature>
<evidence type="ECO:0000256" key="5">
    <source>
        <dbReference type="SAM" id="MobiDB-lite"/>
    </source>
</evidence>
<keyword evidence="2 6" id="KW-0812">Transmembrane</keyword>
<dbReference type="OrthoDB" id="288203at2759"/>
<proteinExistence type="predicted"/>
<dbReference type="InterPro" id="IPR036513">
    <property type="entry name" value="STAS_dom_sf"/>
</dbReference>
<dbReference type="GO" id="GO:0016020">
    <property type="term" value="C:membrane"/>
    <property type="evidence" value="ECO:0007669"/>
    <property type="project" value="UniProtKB-SubCell"/>
</dbReference>
<dbReference type="CDD" id="cd07042">
    <property type="entry name" value="STAS_SulP_like_sulfate_transporter"/>
    <property type="match status" value="1"/>
</dbReference>
<dbReference type="GO" id="GO:0008271">
    <property type="term" value="F:secondary active sulfate transmembrane transporter activity"/>
    <property type="evidence" value="ECO:0007669"/>
    <property type="project" value="InterPro"/>
</dbReference>
<protein>
    <submittedName>
        <fullName evidence="7">Uncharacterized protein</fullName>
    </submittedName>
</protein>
<keyword evidence="4 6" id="KW-0472">Membrane</keyword>
<dbReference type="InterPro" id="IPR011547">
    <property type="entry name" value="SLC26A/SulP_dom"/>
</dbReference>
<evidence type="ECO:0000313" key="7">
    <source>
        <dbReference type="EMBL" id="CAH1794151.1"/>
    </source>
</evidence>
<dbReference type="AlphaFoldDB" id="A0A8J1UN63"/>
<dbReference type="SUPFAM" id="SSF52091">
    <property type="entry name" value="SpoIIaa-like"/>
    <property type="match status" value="1"/>
</dbReference>